<proteinExistence type="inferred from homology"/>
<dbReference type="InterPro" id="IPR020898">
    <property type="entry name" value="Synapsin_ATP-bd_dom"/>
</dbReference>
<dbReference type="InterPro" id="IPR001359">
    <property type="entry name" value="Synapsin"/>
</dbReference>
<comment type="similarity">
    <text evidence="1">Belongs to the synapsin family.</text>
</comment>
<evidence type="ECO:0000256" key="4">
    <source>
        <dbReference type="ARBA" id="ARBA00034103"/>
    </source>
</evidence>
<comment type="subcellular location">
    <subcellularLocation>
        <location evidence="4">Synapse</location>
    </subcellularLocation>
</comment>
<dbReference type="PROSITE" id="PS50975">
    <property type="entry name" value="ATP_GRASP"/>
    <property type="match status" value="1"/>
</dbReference>
<dbReference type="InterPro" id="IPR011761">
    <property type="entry name" value="ATP-grasp"/>
</dbReference>
<reference evidence="7" key="1">
    <citation type="submission" date="2023-08" db="EMBL/GenBank/DDBJ databases">
        <authorList>
            <person name="Chen Y."/>
            <person name="Shah S."/>
            <person name="Dougan E. K."/>
            <person name="Thang M."/>
            <person name="Chan C."/>
        </authorList>
    </citation>
    <scope>NUCLEOTIDE SEQUENCE</scope>
</reference>
<dbReference type="EMBL" id="CAUJNA010003680">
    <property type="protein sequence ID" value="CAJ1407610.1"/>
    <property type="molecule type" value="Genomic_DNA"/>
</dbReference>
<comment type="caution">
    <text evidence="7">The sequence shown here is derived from an EMBL/GenBank/DDBJ whole genome shotgun (WGS) entry which is preliminary data.</text>
</comment>
<sequence length="384" mass="42672">MFVLVGSLRPIELGICVPTTYGYPNRPDCPDGSRRPANRFFFDTLEHPRALQGTWVHSTPLRDPSGSSGVWRCVCGKAEVILKGATLADGRPIAVYQTGWPDLHVHASTYSSARICVEILRWAQCATPPDGHQAGKRITMQPDFVLIRNEVKTPNFDGRSRLDGLLFAGVPAMNSLESILLFCERPAVQGHLHRLERKMGEAEFPVVKQHFCSSSKTLMYGYTFPAVVKVGSAHAGAGKMKIMDHRQMSDFRSVLEMMPDEHCMVEPFIESQGDLRIQKIGTHYRAFKRIGLSGDWKTNTCTSVMDEIECTQRYRRWADAAAEMFGGLDILTVDAIIEADTGKELILEVNGTSSGLHPDKAQEDNGFIKDLLLEKMNAALCRTG</sequence>
<accession>A0AA36JLC0</accession>
<keyword evidence="8" id="KW-1185">Reference proteome</keyword>
<evidence type="ECO:0000313" key="7">
    <source>
        <dbReference type="EMBL" id="CAJ1407610.1"/>
    </source>
</evidence>
<evidence type="ECO:0000259" key="6">
    <source>
        <dbReference type="PROSITE" id="PS50975"/>
    </source>
</evidence>
<evidence type="ECO:0000313" key="8">
    <source>
        <dbReference type="Proteomes" id="UP001178507"/>
    </source>
</evidence>
<feature type="domain" description="ATP-grasp" evidence="6">
    <location>
        <begin position="196"/>
        <end position="378"/>
    </location>
</feature>
<evidence type="ECO:0000256" key="5">
    <source>
        <dbReference type="PROSITE-ProRule" id="PRU00409"/>
    </source>
</evidence>
<dbReference type="Proteomes" id="UP001178507">
    <property type="component" value="Unassembled WGS sequence"/>
</dbReference>
<dbReference type="GO" id="GO:0046872">
    <property type="term" value="F:metal ion binding"/>
    <property type="evidence" value="ECO:0007669"/>
    <property type="project" value="InterPro"/>
</dbReference>
<dbReference type="PANTHER" id="PTHR10841:SF17">
    <property type="entry name" value="SYNAPSIN"/>
    <property type="match status" value="1"/>
</dbReference>
<dbReference type="Gene3D" id="3.40.50.20">
    <property type="match status" value="1"/>
</dbReference>
<dbReference type="AlphaFoldDB" id="A0AA36JLC0"/>
<dbReference type="PANTHER" id="PTHR10841">
    <property type="entry name" value="SYNAPSIN"/>
    <property type="match status" value="1"/>
</dbReference>
<dbReference type="GO" id="GO:0005524">
    <property type="term" value="F:ATP binding"/>
    <property type="evidence" value="ECO:0007669"/>
    <property type="project" value="UniProtKB-UniRule"/>
</dbReference>
<evidence type="ECO:0000256" key="2">
    <source>
        <dbReference type="ARBA" id="ARBA00022553"/>
    </source>
</evidence>
<keyword evidence="3" id="KW-0770">Synapse</keyword>
<keyword evidence="2" id="KW-0597">Phosphoprotein</keyword>
<dbReference type="Pfam" id="PF02750">
    <property type="entry name" value="Synapsin_C"/>
    <property type="match status" value="1"/>
</dbReference>
<dbReference type="PRINTS" id="PR01368">
    <property type="entry name" value="SYNAPSIN"/>
</dbReference>
<evidence type="ECO:0000256" key="3">
    <source>
        <dbReference type="ARBA" id="ARBA00023018"/>
    </source>
</evidence>
<dbReference type="Gene3D" id="3.30.1490.20">
    <property type="entry name" value="ATP-grasp fold, A domain"/>
    <property type="match status" value="1"/>
</dbReference>
<dbReference type="Gene3D" id="3.30.470.20">
    <property type="entry name" value="ATP-grasp fold, B domain"/>
    <property type="match status" value="1"/>
</dbReference>
<organism evidence="7 8">
    <name type="scientific">Effrenium voratum</name>
    <dbReference type="NCBI Taxonomy" id="2562239"/>
    <lineage>
        <taxon>Eukaryota</taxon>
        <taxon>Sar</taxon>
        <taxon>Alveolata</taxon>
        <taxon>Dinophyceae</taxon>
        <taxon>Suessiales</taxon>
        <taxon>Symbiodiniaceae</taxon>
        <taxon>Effrenium</taxon>
    </lineage>
</organism>
<evidence type="ECO:0000256" key="1">
    <source>
        <dbReference type="ARBA" id="ARBA00008243"/>
    </source>
</evidence>
<name>A0AA36JLC0_9DINO</name>
<dbReference type="SUPFAM" id="SSF52440">
    <property type="entry name" value="PreATP-grasp domain"/>
    <property type="match status" value="1"/>
</dbReference>
<gene>
    <name evidence="7" type="ORF">EVOR1521_LOCUS29255</name>
</gene>
<protein>
    <recommendedName>
        <fullName evidence="6">ATP-grasp domain-containing protein</fullName>
    </recommendedName>
</protein>
<dbReference type="SUPFAM" id="SSF56059">
    <property type="entry name" value="Glutathione synthetase ATP-binding domain-like"/>
    <property type="match status" value="1"/>
</dbReference>
<keyword evidence="5" id="KW-0067">ATP-binding</keyword>
<dbReference type="InterPro" id="IPR016185">
    <property type="entry name" value="PreATP-grasp_dom_sf"/>
</dbReference>
<keyword evidence="5" id="KW-0547">Nucleotide-binding</keyword>
<dbReference type="InterPro" id="IPR013815">
    <property type="entry name" value="ATP_grasp_subdomain_1"/>
</dbReference>